<evidence type="ECO:0000313" key="8">
    <source>
        <dbReference type="Proteomes" id="UP000054695"/>
    </source>
</evidence>
<keyword evidence="3 5" id="KW-1133">Transmembrane helix</keyword>
<dbReference type="Pfam" id="PF04357">
    <property type="entry name" value="TamB"/>
    <property type="match status" value="1"/>
</dbReference>
<feature type="transmembrane region" description="Helical" evidence="5">
    <location>
        <begin position="12"/>
        <end position="34"/>
    </location>
</feature>
<evidence type="ECO:0000256" key="5">
    <source>
        <dbReference type="SAM" id="Phobius"/>
    </source>
</evidence>
<accession>A0A0W0RSP3</accession>
<evidence type="ECO:0000313" key="7">
    <source>
        <dbReference type="EMBL" id="KTC74076.1"/>
    </source>
</evidence>
<evidence type="ECO:0000256" key="2">
    <source>
        <dbReference type="ARBA" id="ARBA00022692"/>
    </source>
</evidence>
<name>A0A0W0RSP3_LEGBO</name>
<comment type="subcellular location">
    <subcellularLocation>
        <location evidence="1">Membrane</location>
        <topology evidence="1">Single-pass membrane protein</topology>
    </subcellularLocation>
</comment>
<dbReference type="GO" id="GO:0009306">
    <property type="term" value="P:protein secretion"/>
    <property type="evidence" value="ECO:0007669"/>
    <property type="project" value="InterPro"/>
</dbReference>
<organism evidence="7 8">
    <name type="scientific">Legionella bozemanae</name>
    <name type="common">Fluoribacter bozemanae</name>
    <dbReference type="NCBI Taxonomy" id="447"/>
    <lineage>
        <taxon>Bacteria</taxon>
        <taxon>Pseudomonadati</taxon>
        <taxon>Pseudomonadota</taxon>
        <taxon>Gammaproteobacteria</taxon>
        <taxon>Legionellales</taxon>
        <taxon>Legionellaceae</taxon>
        <taxon>Legionella</taxon>
    </lineage>
</organism>
<dbReference type="PATRIC" id="fig|447.4.peg.1619"/>
<dbReference type="PANTHER" id="PTHR36985:SF1">
    <property type="entry name" value="TRANSLOCATION AND ASSEMBLY MODULE SUBUNIT TAMB"/>
    <property type="match status" value="1"/>
</dbReference>
<dbReference type="RefSeq" id="WP_058459170.1">
    <property type="nucleotide sequence ID" value="NZ_CAAAIY010000001.1"/>
</dbReference>
<dbReference type="GO" id="GO:0097347">
    <property type="term" value="C:TAM protein secretion complex"/>
    <property type="evidence" value="ECO:0007669"/>
    <property type="project" value="TreeGrafter"/>
</dbReference>
<comment type="caution">
    <text evidence="7">The sequence shown here is derived from an EMBL/GenBank/DDBJ whole genome shotgun (WGS) entry which is preliminary data.</text>
</comment>
<feature type="domain" description="Translocation and assembly module TamB C-terminal" evidence="6">
    <location>
        <begin position="359"/>
        <end position="723"/>
    </location>
</feature>
<dbReference type="InterPro" id="IPR007452">
    <property type="entry name" value="TamB_C"/>
</dbReference>
<dbReference type="AlphaFoldDB" id="A0A0W0RSP3"/>
<keyword evidence="2 5" id="KW-0812">Transmembrane</keyword>
<dbReference type="OrthoDB" id="5555605at2"/>
<protein>
    <submittedName>
        <fullName evidence="7">Periplasmic protein</fullName>
    </submittedName>
</protein>
<gene>
    <name evidence="7" type="ORF">Lboz_1516</name>
</gene>
<evidence type="ECO:0000256" key="4">
    <source>
        <dbReference type="ARBA" id="ARBA00023136"/>
    </source>
</evidence>
<evidence type="ECO:0000256" key="1">
    <source>
        <dbReference type="ARBA" id="ARBA00004167"/>
    </source>
</evidence>
<reference evidence="7 8" key="1">
    <citation type="submission" date="2015-11" db="EMBL/GenBank/DDBJ databases">
        <title>Genomic analysis of 38 Legionella species identifies large and diverse effector repertoires.</title>
        <authorList>
            <person name="Burstein D."/>
            <person name="Amaro F."/>
            <person name="Zusman T."/>
            <person name="Lifshitz Z."/>
            <person name="Cohen O."/>
            <person name="Gilbert J.A."/>
            <person name="Pupko T."/>
            <person name="Shuman H.A."/>
            <person name="Segal G."/>
        </authorList>
    </citation>
    <scope>NUCLEOTIDE SEQUENCE [LARGE SCALE GENOMIC DNA]</scope>
    <source>
        <strain evidence="7 8">WIGA</strain>
    </source>
</reference>
<dbReference type="PANTHER" id="PTHR36985">
    <property type="entry name" value="TRANSLOCATION AND ASSEMBLY MODULE SUBUNIT TAMB"/>
    <property type="match status" value="1"/>
</dbReference>
<sequence length="738" mass="81830">MKRILIKILRVFVKTLYISSLFLILLAGIVLFLLDTKPGLHALIQFSRLYLPGTLKIQQLEGSLLNHFTLNGVEYQDKSLKIKIEQLEVQWKPHSLRESQLVTAQWRGLQWNAAKDKKIIDSEKGTITATGILPNIQISMHSQITTLPKDQWLMDAKIRGTLPWQWTFNATLIQPQNTSAQHARLYTKLSTHGEITAKNQGNLLLTISPGFYHPPNDDPFPNVQFKGGSLKIILSPEQLKGSGILAIDENKNLKLQFNLPKFTLDAGLKDDQVINSELSLELSSLSFLQKISPEIDKLKGQLIASLKVNGTLNKRKIESHLILNKASLSLPKLGLNINTLEMNVRGNEHSWEATGSAASAGHHLSLAGKGSLSSQFTGDFTLEGNDFPLVQTSEYKIHISPKLNLHVTPNLQSLSGTILVPYAEIKPRSFNNSISLPDDVVYKRKEKTSPSFTLINNMDIDLEMGKEVAVNIKGLQGHLEGTLNIKQQQSTINAYGELSVRDGTYKAYGQNLAIQQGQLIFGGSMSNPEINIRAAKKIRTTSTTFATSSQLLDFNSTNLQNINYGETLILGVEVSGRLARPKIQLFSEPATFSQADILSLLVLGRPANQADKAGGQLLLAAISSMNLGSDTKSLQLLEQLKQTAGIDFNIQTNTNYNQITNTTSDTTSFMVGKSLSKRLYLSYNIGLSQTDTNMLTLRYLLNKFFSIQVSNSDTSSAIDFLYTSNKKIKKRKRSKPPR</sequence>
<evidence type="ECO:0000256" key="3">
    <source>
        <dbReference type="ARBA" id="ARBA00022989"/>
    </source>
</evidence>
<proteinExistence type="predicted"/>
<dbReference type="STRING" id="447.Lboz_1516"/>
<keyword evidence="4 5" id="KW-0472">Membrane</keyword>
<dbReference type="EMBL" id="LNXU01000017">
    <property type="protein sequence ID" value="KTC74076.1"/>
    <property type="molecule type" value="Genomic_DNA"/>
</dbReference>
<dbReference type="Proteomes" id="UP000054695">
    <property type="component" value="Unassembled WGS sequence"/>
</dbReference>
<keyword evidence="8" id="KW-1185">Reference proteome</keyword>
<dbReference type="GO" id="GO:0005886">
    <property type="term" value="C:plasma membrane"/>
    <property type="evidence" value="ECO:0007669"/>
    <property type="project" value="InterPro"/>
</dbReference>
<evidence type="ECO:0000259" key="6">
    <source>
        <dbReference type="Pfam" id="PF04357"/>
    </source>
</evidence>